<reference evidence="2 3" key="1">
    <citation type="submission" date="2018-12" db="EMBL/GenBank/DDBJ databases">
        <authorList>
            <person name="Sun L."/>
            <person name="Chen Z."/>
        </authorList>
    </citation>
    <scope>NUCLEOTIDE SEQUENCE [LARGE SCALE GENOMIC DNA]</scope>
    <source>
        <strain evidence="2 3">DSM 15890</strain>
    </source>
</reference>
<gene>
    <name evidence="2" type="ORF">EJP82_19700</name>
</gene>
<keyword evidence="3" id="KW-1185">Reference proteome</keyword>
<evidence type="ECO:0000313" key="2">
    <source>
        <dbReference type="EMBL" id="RUT43765.1"/>
    </source>
</evidence>
<keyword evidence="1" id="KW-0812">Transmembrane</keyword>
<accession>A0A433Y5A3</accession>
<keyword evidence="1" id="KW-1133">Transmembrane helix</keyword>
<dbReference type="RefSeq" id="WP_127193779.1">
    <property type="nucleotide sequence ID" value="NZ_RZNY01000018.1"/>
</dbReference>
<feature type="transmembrane region" description="Helical" evidence="1">
    <location>
        <begin position="7"/>
        <end position="29"/>
    </location>
</feature>
<dbReference type="AlphaFoldDB" id="A0A433Y5A3"/>
<evidence type="ECO:0000313" key="3">
    <source>
        <dbReference type="Proteomes" id="UP000279446"/>
    </source>
</evidence>
<dbReference type="OrthoDB" id="2974555at2"/>
<dbReference type="Proteomes" id="UP000279446">
    <property type="component" value="Unassembled WGS sequence"/>
</dbReference>
<keyword evidence="1" id="KW-0472">Membrane</keyword>
<organism evidence="2 3">
    <name type="scientific">Paenibacillus anaericanus</name>
    <dbReference type="NCBI Taxonomy" id="170367"/>
    <lineage>
        <taxon>Bacteria</taxon>
        <taxon>Bacillati</taxon>
        <taxon>Bacillota</taxon>
        <taxon>Bacilli</taxon>
        <taxon>Bacillales</taxon>
        <taxon>Paenibacillaceae</taxon>
        <taxon>Paenibacillus</taxon>
    </lineage>
</organism>
<protein>
    <submittedName>
        <fullName evidence="2">Uncharacterized protein</fullName>
    </submittedName>
</protein>
<sequence>MEQNKIGMSVIGALLAAIVGGAVWALIAITTEYELGIIAWAIGGLAGYAVSYFAGKRTSVTIQIIAVIASVLGILLGKYFIVAYFYNYESFNGMFSSEVFSFFKETFVELFEIMDLVFVAFAVVTAWQLPNKLANKAAAPQQPMSPQ</sequence>
<proteinExistence type="predicted"/>
<feature type="transmembrane region" description="Helical" evidence="1">
    <location>
        <begin position="35"/>
        <end position="55"/>
    </location>
</feature>
<evidence type="ECO:0000256" key="1">
    <source>
        <dbReference type="SAM" id="Phobius"/>
    </source>
</evidence>
<name>A0A433Y5A3_9BACL</name>
<comment type="caution">
    <text evidence="2">The sequence shown here is derived from an EMBL/GenBank/DDBJ whole genome shotgun (WGS) entry which is preliminary data.</text>
</comment>
<feature type="transmembrane region" description="Helical" evidence="1">
    <location>
        <begin position="106"/>
        <end position="127"/>
    </location>
</feature>
<feature type="transmembrane region" description="Helical" evidence="1">
    <location>
        <begin position="62"/>
        <end position="86"/>
    </location>
</feature>
<dbReference type="EMBL" id="RZNY01000018">
    <property type="protein sequence ID" value="RUT43765.1"/>
    <property type="molecule type" value="Genomic_DNA"/>
</dbReference>